<sequence>MNTTRKTTLALVISQSLILSAVGTASLSFSTLASASGDHSSGYKEEHDGHNHEKEMGHTLIQSSEDEHDNKDKNHDHGAERPVKETDDHRDHDHEKEMGHALEEHDEHDEEDKDHDHSAVGTTGEAAEDHGEGGVTLSRQQMKLAGIKSTPIQPRKIEFSRYAPAEAKANGYTSYLATPRVDSIVVKRHANLGDHVIKGQPLVTLFSETVADAQAQYLSANAEWKRVTQLGRKAVGDKRYISAKAEYQAATSRLLAFGLDKQSIRALTKNQGSNSSSVLGEYTLTAQINGAVLSDAFHQGQRVNAGSELMDLANESEVWVEARLPANQSLLLPAGTEAIVKVADESFVGTVTQEAHTIDERTRTRVVRLSVNNIGHRLHPGMFADVYFQFKSDQPVMAVNEGAILRGADGDWTVYVEDHPGEFLPVEVEIGQTLGELREIKGVAAGSKVVTSGAFFVASQIAKGGFDPHNH</sequence>
<dbReference type="InterPro" id="IPR058792">
    <property type="entry name" value="Beta-barrel_RND_2"/>
</dbReference>
<organism evidence="7 8">
    <name type="scientific">Bacterioplanoides pacificum</name>
    <dbReference type="NCBI Taxonomy" id="1171596"/>
    <lineage>
        <taxon>Bacteria</taxon>
        <taxon>Pseudomonadati</taxon>
        <taxon>Pseudomonadota</taxon>
        <taxon>Gammaproteobacteria</taxon>
        <taxon>Oceanospirillales</taxon>
        <taxon>Oceanospirillaceae</taxon>
        <taxon>Bacterioplanoides</taxon>
    </lineage>
</organism>
<dbReference type="Pfam" id="PF25954">
    <property type="entry name" value="Beta-barrel_RND_2"/>
    <property type="match status" value="1"/>
</dbReference>
<keyword evidence="4" id="KW-0732">Signal</keyword>
<feature type="region of interest" description="Disordered" evidence="3">
    <location>
        <begin position="33"/>
        <end position="52"/>
    </location>
</feature>
<comment type="caution">
    <text evidence="7">The sequence shown here is derived from an EMBL/GenBank/DDBJ whole genome shotgun (WGS) entry which is preliminary data.</text>
</comment>
<evidence type="ECO:0000256" key="3">
    <source>
        <dbReference type="SAM" id="MobiDB-lite"/>
    </source>
</evidence>
<name>A0ABV7VV49_9GAMM</name>
<accession>A0ABV7VV49</accession>
<evidence type="ECO:0000313" key="7">
    <source>
        <dbReference type="EMBL" id="MFC3681401.1"/>
    </source>
</evidence>
<feature type="compositionally biased region" description="Basic and acidic residues" evidence="3">
    <location>
        <begin position="68"/>
        <end position="105"/>
    </location>
</feature>
<feature type="region of interest" description="Disordered" evidence="3">
    <location>
        <begin position="65"/>
        <end position="133"/>
    </location>
</feature>
<feature type="domain" description="CzcB-like barrel-sandwich hybrid" evidence="6">
    <location>
        <begin position="178"/>
        <end position="314"/>
    </location>
</feature>
<keyword evidence="8" id="KW-1185">Reference proteome</keyword>
<dbReference type="RefSeq" id="WP_376867788.1">
    <property type="nucleotide sequence ID" value="NZ_JBHRYB010000015.1"/>
</dbReference>
<protein>
    <submittedName>
        <fullName evidence="7">Efflux RND transporter periplasmic adaptor subunit</fullName>
    </submittedName>
</protein>
<feature type="domain" description="CusB-like beta-barrel" evidence="5">
    <location>
        <begin position="317"/>
        <end position="389"/>
    </location>
</feature>
<feature type="compositionally biased region" description="Basic and acidic residues" evidence="3">
    <location>
        <begin position="41"/>
        <end position="52"/>
    </location>
</feature>
<proteinExistence type="inferred from homology"/>
<dbReference type="InterPro" id="IPR058647">
    <property type="entry name" value="BSH_CzcB-like"/>
</dbReference>
<dbReference type="InterPro" id="IPR051909">
    <property type="entry name" value="MFP_Cation_Efflux"/>
</dbReference>
<dbReference type="PANTHER" id="PTHR30097:SF15">
    <property type="entry name" value="CATION EFFLUX SYSTEM PROTEIN CUSB"/>
    <property type="match status" value="1"/>
</dbReference>
<evidence type="ECO:0000256" key="2">
    <source>
        <dbReference type="ARBA" id="ARBA00022448"/>
    </source>
</evidence>
<dbReference type="Proteomes" id="UP001595722">
    <property type="component" value="Unassembled WGS sequence"/>
</dbReference>
<evidence type="ECO:0000313" key="8">
    <source>
        <dbReference type="Proteomes" id="UP001595722"/>
    </source>
</evidence>
<dbReference type="Gene3D" id="2.40.420.20">
    <property type="match status" value="1"/>
</dbReference>
<comment type="similarity">
    <text evidence="1">Belongs to the membrane fusion protein (MFP) (TC 8.A.1) family.</text>
</comment>
<feature type="signal peptide" evidence="4">
    <location>
        <begin position="1"/>
        <end position="35"/>
    </location>
</feature>
<evidence type="ECO:0000256" key="4">
    <source>
        <dbReference type="SAM" id="SignalP"/>
    </source>
</evidence>
<dbReference type="Pfam" id="PF25973">
    <property type="entry name" value="BSH_CzcB"/>
    <property type="match status" value="1"/>
</dbReference>
<feature type="chain" id="PRO_5045455811" evidence="4">
    <location>
        <begin position="36"/>
        <end position="471"/>
    </location>
</feature>
<keyword evidence="2" id="KW-0813">Transport</keyword>
<evidence type="ECO:0000256" key="1">
    <source>
        <dbReference type="ARBA" id="ARBA00009477"/>
    </source>
</evidence>
<dbReference type="InterPro" id="IPR006143">
    <property type="entry name" value="RND_pump_MFP"/>
</dbReference>
<evidence type="ECO:0000259" key="5">
    <source>
        <dbReference type="Pfam" id="PF25954"/>
    </source>
</evidence>
<dbReference type="PANTHER" id="PTHR30097">
    <property type="entry name" value="CATION EFFLUX SYSTEM PROTEIN CUSB"/>
    <property type="match status" value="1"/>
</dbReference>
<evidence type="ECO:0000259" key="6">
    <source>
        <dbReference type="Pfam" id="PF25973"/>
    </source>
</evidence>
<reference evidence="8" key="1">
    <citation type="journal article" date="2019" name="Int. J. Syst. Evol. Microbiol.">
        <title>The Global Catalogue of Microorganisms (GCM) 10K type strain sequencing project: providing services to taxonomists for standard genome sequencing and annotation.</title>
        <authorList>
            <consortium name="The Broad Institute Genomics Platform"/>
            <consortium name="The Broad Institute Genome Sequencing Center for Infectious Disease"/>
            <person name="Wu L."/>
            <person name="Ma J."/>
        </authorList>
    </citation>
    <scope>NUCLEOTIDE SEQUENCE [LARGE SCALE GENOMIC DNA]</scope>
    <source>
        <strain evidence="8">KCTC 42424</strain>
    </source>
</reference>
<dbReference type="NCBIfam" id="TIGR01730">
    <property type="entry name" value="RND_mfp"/>
    <property type="match status" value="1"/>
</dbReference>
<gene>
    <name evidence="7" type="ORF">ACFOMG_14950</name>
</gene>
<dbReference type="Gene3D" id="2.40.30.170">
    <property type="match status" value="1"/>
</dbReference>
<dbReference type="EMBL" id="JBHRYB010000015">
    <property type="protein sequence ID" value="MFC3681401.1"/>
    <property type="molecule type" value="Genomic_DNA"/>
</dbReference>
<dbReference type="SUPFAM" id="SSF111369">
    <property type="entry name" value="HlyD-like secretion proteins"/>
    <property type="match status" value="1"/>
</dbReference>